<accession>A0A1E5R9Q7</accession>
<feature type="transmembrane region" description="Helical" evidence="2">
    <location>
        <begin position="633"/>
        <end position="656"/>
    </location>
</feature>
<organism evidence="4 5">
    <name type="scientific">Hanseniaspora opuntiae</name>
    <dbReference type="NCBI Taxonomy" id="211096"/>
    <lineage>
        <taxon>Eukaryota</taxon>
        <taxon>Fungi</taxon>
        <taxon>Dikarya</taxon>
        <taxon>Ascomycota</taxon>
        <taxon>Saccharomycotina</taxon>
        <taxon>Saccharomycetes</taxon>
        <taxon>Saccharomycodales</taxon>
        <taxon>Saccharomycodaceae</taxon>
        <taxon>Hanseniaspora</taxon>
    </lineage>
</organism>
<dbReference type="Proteomes" id="UP000095605">
    <property type="component" value="Unassembled WGS sequence"/>
</dbReference>
<dbReference type="InterPro" id="IPR036300">
    <property type="entry name" value="MIR_dom_sf"/>
</dbReference>
<gene>
    <name evidence="4" type="ORF">AWRI3578_g2857</name>
</gene>
<dbReference type="GO" id="GO:0016757">
    <property type="term" value="F:glycosyltransferase activity"/>
    <property type="evidence" value="ECO:0007669"/>
    <property type="project" value="UniProtKB-KW"/>
</dbReference>
<keyword evidence="2" id="KW-1133">Transmembrane helix</keyword>
<comment type="caution">
    <text evidence="4">The sequence shown here is derived from an EMBL/GenBank/DDBJ whole genome shotgun (WGS) entry which is preliminary data.</text>
</comment>
<keyword evidence="5" id="KW-1185">Reference proteome</keyword>
<evidence type="ECO:0000256" key="2">
    <source>
        <dbReference type="SAM" id="Phobius"/>
    </source>
</evidence>
<keyword evidence="4" id="KW-0328">Glycosyltransferase</keyword>
<keyword evidence="2" id="KW-0472">Membrane</keyword>
<dbReference type="SMART" id="SM00472">
    <property type="entry name" value="MIR"/>
    <property type="match status" value="3"/>
</dbReference>
<feature type="transmembrane region" description="Helical" evidence="2">
    <location>
        <begin position="668"/>
        <end position="688"/>
    </location>
</feature>
<name>A0A1E5R9Q7_9ASCO</name>
<dbReference type="EMBL" id="LPNL01000007">
    <property type="protein sequence ID" value="OEJ83617.1"/>
    <property type="molecule type" value="Genomic_DNA"/>
</dbReference>
<dbReference type="SUPFAM" id="SSF82109">
    <property type="entry name" value="MIR domain"/>
    <property type="match status" value="1"/>
</dbReference>
<sequence length="689" mass="80201">MESNTLEYHFNRDGPDHGKKYLDLHSFFNEYRSSHIKFSRTLMIPFYAVYYLTFCNPVHIPKPHSFLQNIENAMKYDKVDFFLFQSKGKSPFLFYANVFLIKIFNKISGVIPANLPKIYDVDSIVKFNCYTNLVLFSLLIFLVGNYLRLKSTKISVILSAQFVIFYLSKTIFIKENQDGLLNIELLFNILTTSCFIHLEKYFSSKINDLKNLFITGTILGMLYSLKPMSLVSKVFCGYIISTWFWKVITVYQFDQKRSKLRIVGYQTLFKPLVLVSTMLLFSFMMLKVFLSQAVYDENNFDLRQLSPMSQISLNSIKNLDNHLVGVPKDIRYMDTVLIRHVDSIGGYLHSHDATIQTGSGQQQVTVFDHQDQMNEWIILPSEKELRKSYVSKNNTDYDVVSKFKPILLQHKITGKFLHVHNDFRGPVSEKENAHEVTCVEFDPLSDDPHNNFEFRIEFSGHNAEKNLQVVDNEFELISSVASGCKLLSHIDRLPPWGYYQQEVICMEMAVPKKTKFVVEKVVASTPESIEKLEYKFLENLSLMEIMKDYQVKSIKKEKYDDDFQSKVDSNRNQGNVISNKEAIFHYSQLKYLHIAFIVVSVINACWILRLAFEILPFRESEPKTDLLFGMKTSAFRQLCDFVQFFIGIVVYSFLLIKTKENIIIDDFSFQSAVTLEVFIVFEFISSLFK</sequence>
<evidence type="ECO:0000256" key="1">
    <source>
        <dbReference type="ARBA" id="ARBA00022737"/>
    </source>
</evidence>
<feature type="transmembrane region" description="Helical" evidence="2">
    <location>
        <begin position="272"/>
        <end position="295"/>
    </location>
</feature>
<keyword evidence="4" id="KW-0808">Transferase</keyword>
<keyword evidence="1" id="KW-0677">Repeat</keyword>
<dbReference type="PROSITE" id="PS50919">
    <property type="entry name" value="MIR"/>
    <property type="match status" value="1"/>
</dbReference>
<feature type="transmembrane region" description="Helical" evidence="2">
    <location>
        <begin position="125"/>
        <end position="147"/>
    </location>
</feature>
<keyword evidence="2" id="KW-0812">Transmembrane</keyword>
<feature type="transmembrane region" description="Helical" evidence="2">
    <location>
        <begin position="591"/>
        <end position="612"/>
    </location>
</feature>
<evidence type="ECO:0000313" key="5">
    <source>
        <dbReference type="Proteomes" id="UP000095605"/>
    </source>
</evidence>
<feature type="transmembrane region" description="Helical" evidence="2">
    <location>
        <begin position="154"/>
        <end position="173"/>
    </location>
</feature>
<dbReference type="InterPro" id="IPR016093">
    <property type="entry name" value="MIR_motif"/>
</dbReference>
<dbReference type="Pfam" id="PF02815">
    <property type="entry name" value="MIR"/>
    <property type="match status" value="1"/>
</dbReference>
<feature type="transmembrane region" description="Helical" evidence="2">
    <location>
        <begin position="92"/>
        <end position="113"/>
    </location>
</feature>
<protein>
    <submittedName>
        <fullName evidence="4">Dolichyl-phosphate-mannose--protein mannosyltransferase 5</fullName>
    </submittedName>
</protein>
<dbReference type="PANTHER" id="PTHR10050:SF46">
    <property type="entry name" value="PROTEIN O-MANNOSYL-TRANSFERASE 2"/>
    <property type="match status" value="1"/>
</dbReference>
<dbReference type="AlphaFoldDB" id="A0A1E5R9Q7"/>
<evidence type="ECO:0000259" key="3">
    <source>
        <dbReference type="PROSITE" id="PS50919"/>
    </source>
</evidence>
<dbReference type="Gene3D" id="2.80.10.50">
    <property type="match status" value="1"/>
</dbReference>
<reference evidence="5" key="1">
    <citation type="journal article" date="2016" name="Genome Announc.">
        <title>Genome sequences of three species of Hanseniaspora isolated from spontaneous wine fermentations.</title>
        <authorList>
            <person name="Sternes P.R."/>
            <person name="Lee D."/>
            <person name="Kutyna D.R."/>
            <person name="Borneman A.R."/>
        </authorList>
    </citation>
    <scope>NUCLEOTIDE SEQUENCE [LARGE SCALE GENOMIC DNA]</scope>
    <source>
        <strain evidence="5">AWRI3578</strain>
    </source>
</reference>
<feature type="domain" description="MIR" evidence="3">
    <location>
        <begin position="327"/>
        <end position="381"/>
    </location>
</feature>
<dbReference type="PANTHER" id="PTHR10050">
    <property type="entry name" value="DOLICHYL-PHOSPHATE-MANNOSE--PROTEIN MANNOSYLTRANSFERASE"/>
    <property type="match status" value="1"/>
</dbReference>
<proteinExistence type="predicted"/>
<evidence type="ECO:0000313" key="4">
    <source>
        <dbReference type="EMBL" id="OEJ83617.1"/>
    </source>
</evidence>
<dbReference type="InterPro" id="IPR027005">
    <property type="entry name" value="PMT-like"/>
</dbReference>
<feature type="transmembrane region" description="Helical" evidence="2">
    <location>
        <begin position="231"/>
        <end position="251"/>
    </location>
</feature>
<dbReference type="OrthoDB" id="3971718at2759"/>